<dbReference type="PANTHER" id="PTHR38790">
    <property type="entry name" value="2EXR DOMAIN-CONTAINING PROTEIN-RELATED"/>
    <property type="match status" value="1"/>
</dbReference>
<dbReference type="InterPro" id="IPR056632">
    <property type="entry name" value="DUF7730"/>
</dbReference>
<evidence type="ECO:0000259" key="1">
    <source>
        <dbReference type="Pfam" id="PF24864"/>
    </source>
</evidence>
<proteinExistence type="predicted"/>
<sequence>MEEPYGGIKDTKLQYYAYRWPTLFTGLNLLLCPFTCGRFDCWITPEYRPPNGMIYYHGPPVNERMSDMHFVRQGRKLRRRNSLSIEKPVGKIRQTLKILKKPFNQHLSPLFAKLPYEIRIQIYEKALSDTGAVCIYTAPITDDWDSFHKLRAADGLLHLGIQPSPQYMTRISSGLMGRIESYHLSIALLQTCRLLYSEALPLLYSYNQFVFNDPRRLVALSHSIPRTHFEHIRSIWLDCSKLGWRTYGPGPNRGYYMRTFVTPSLVPIQEFLCVIRILRELRSIYILFSIRNDDSRPRVEIGWILKDFQEYHGKIRGATYTRCKAHLLVYVWPELVHHNTERGLIEMEGDVRHSHTGKKATG</sequence>
<comment type="caution">
    <text evidence="2">The sequence shown here is derived from an EMBL/GenBank/DDBJ whole genome shotgun (WGS) entry which is preliminary data.</text>
</comment>
<protein>
    <recommendedName>
        <fullName evidence="1">DUF7730 domain-containing protein</fullName>
    </recommendedName>
</protein>
<reference evidence="2" key="1">
    <citation type="journal article" date="2020" name="Stud. Mycol.">
        <title>101 Dothideomycetes genomes: a test case for predicting lifestyles and emergence of pathogens.</title>
        <authorList>
            <person name="Haridas S."/>
            <person name="Albert R."/>
            <person name="Binder M."/>
            <person name="Bloem J."/>
            <person name="Labutti K."/>
            <person name="Salamov A."/>
            <person name="Andreopoulos B."/>
            <person name="Baker S."/>
            <person name="Barry K."/>
            <person name="Bills G."/>
            <person name="Bluhm B."/>
            <person name="Cannon C."/>
            <person name="Castanera R."/>
            <person name="Culley D."/>
            <person name="Daum C."/>
            <person name="Ezra D."/>
            <person name="Gonzalez J."/>
            <person name="Henrissat B."/>
            <person name="Kuo A."/>
            <person name="Liang C."/>
            <person name="Lipzen A."/>
            <person name="Lutzoni F."/>
            <person name="Magnuson J."/>
            <person name="Mondo S."/>
            <person name="Nolan M."/>
            <person name="Ohm R."/>
            <person name="Pangilinan J."/>
            <person name="Park H.-J."/>
            <person name="Ramirez L."/>
            <person name="Alfaro M."/>
            <person name="Sun H."/>
            <person name="Tritt A."/>
            <person name="Yoshinaga Y."/>
            <person name="Zwiers L.-H."/>
            <person name="Turgeon B."/>
            <person name="Goodwin S."/>
            <person name="Spatafora J."/>
            <person name="Crous P."/>
            <person name="Grigoriev I."/>
        </authorList>
    </citation>
    <scope>NUCLEOTIDE SEQUENCE</scope>
    <source>
        <strain evidence="2">CBS 690.94</strain>
    </source>
</reference>
<feature type="domain" description="DUF7730" evidence="1">
    <location>
        <begin position="104"/>
        <end position="240"/>
    </location>
</feature>
<accession>A0A9P4P6R4</accession>
<organism evidence="2 3">
    <name type="scientific">Karstenula rhodostoma CBS 690.94</name>
    <dbReference type="NCBI Taxonomy" id="1392251"/>
    <lineage>
        <taxon>Eukaryota</taxon>
        <taxon>Fungi</taxon>
        <taxon>Dikarya</taxon>
        <taxon>Ascomycota</taxon>
        <taxon>Pezizomycotina</taxon>
        <taxon>Dothideomycetes</taxon>
        <taxon>Pleosporomycetidae</taxon>
        <taxon>Pleosporales</taxon>
        <taxon>Massarineae</taxon>
        <taxon>Didymosphaeriaceae</taxon>
        <taxon>Karstenula</taxon>
    </lineage>
</organism>
<dbReference type="EMBL" id="MU001512">
    <property type="protein sequence ID" value="KAF2438420.1"/>
    <property type="molecule type" value="Genomic_DNA"/>
</dbReference>
<dbReference type="OrthoDB" id="3801532at2759"/>
<evidence type="ECO:0000313" key="3">
    <source>
        <dbReference type="Proteomes" id="UP000799764"/>
    </source>
</evidence>
<gene>
    <name evidence="2" type="ORF">P171DRAFT_491091</name>
</gene>
<dbReference type="Pfam" id="PF24864">
    <property type="entry name" value="DUF7730"/>
    <property type="match status" value="1"/>
</dbReference>
<dbReference type="Proteomes" id="UP000799764">
    <property type="component" value="Unassembled WGS sequence"/>
</dbReference>
<name>A0A9P4P6R4_9PLEO</name>
<evidence type="ECO:0000313" key="2">
    <source>
        <dbReference type="EMBL" id="KAF2438420.1"/>
    </source>
</evidence>
<keyword evidence="3" id="KW-1185">Reference proteome</keyword>
<dbReference type="AlphaFoldDB" id="A0A9P4P6R4"/>